<evidence type="ECO:0000313" key="2">
    <source>
        <dbReference type="EMBL" id="SDZ08646.1"/>
    </source>
</evidence>
<accession>A0A1H3Q5J3</accession>
<feature type="domain" description="BioF2-like acetyltransferase" evidence="1">
    <location>
        <begin position="170"/>
        <end position="312"/>
    </location>
</feature>
<dbReference type="Gene3D" id="3.40.630.30">
    <property type="match status" value="1"/>
</dbReference>
<dbReference type="Proteomes" id="UP000198921">
    <property type="component" value="Unassembled WGS sequence"/>
</dbReference>
<keyword evidence="3" id="KW-1185">Reference proteome</keyword>
<proteinExistence type="predicted"/>
<organism evidence="2 3">
    <name type="scientific">Geodermatophilus africanus</name>
    <dbReference type="NCBI Taxonomy" id="1137993"/>
    <lineage>
        <taxon>Bacteria</taxon>
        <taxon>Bacillati</taxon>
        <taxon>Actinomycetota</taxon>
        <taxon>Actinomycetes</taxon>
        <taxon>Geodermatophilales</taxon>
        <taxon>Geodermatophilaceae</taxon>
        <taxon>Geodermatophilus</taxon>
    </lineage>
</organism>
<dbReference type="GO" id="GO:0016740">
    <property type="term" value="F:transferase activity"/>
    <property type="evidence" value="ECO:0007669"/>
    <property type="project" value="UniProtKB-KW"/>
</dbReference>
<dbReference type="SUPFAM" id="SSF55729">
    <property type="entry name" value="Acyl-CoA N-acyltransferases (Nat)"/>
    <property type="match status" value="1"/>
</dbReference>
<keyword evidence="2" id="KW-0808">Transferase</keyword>
<protein>
    <submittedName>
        <fullName evidence="2">Acetyltransferase involved in cellulose biosynthesis, CelD/BcsL family</fullName>
    </submittedName>
</protein>
<dbReference type="AlphaFoldDB" id="A0A1H3Q5J3"/>
<reference evidence="3" key="1">
    <citation type="submission" date="2016-10" db="EMBL/GenBank/DDBJ databases">
        <authorList>
            <person name="Varghese N."/>
            <person name="Submissions S."/>
        </authorList>
    </citation>
    <scope>NUCLEOTIDE SEQUENCE [LARGE SCALE GENOMIC DNA]</scope>
    <source>
        <strain evidence="3">DSM 45422</strain>
    </source>
</reference>
<gene>
    <name evidence="2" type="ORF">SAMN05660209_04615</name>
</gene>
<dbReference type="InterPro" id="IPR038740">
    <property type="entry name" value="BioF2-like_GNAT_dom"/>
</dbReference>
<name>A0A1H3Q5J3_9ACTN</name>
<dbReference type="OrthoDB" id="8109875at2"/>
<evidence type="ECO:0000259" key="1">
    <source>
        <dbReference type="Pfam" id="PF13480"/>
    </source>
</evidence>
<sequence>MTRTTRIPPAVDLRDVRVVSPAPRSAWREVLDADPFALPTQTPEWTDWLCRTRRHTDASRLYEFPHGRRMVLPLLSRTWAGVRVAEESMPHGMGNGGVLVPGGKPSSAEAEAVLADLARRPLVRVSLSPNPLVAPTWAAVAPEGALRVPLLGHVLDLEGGFERVWSIRFHKVARKNIRSGQKHGLEIRTDVDDRAVADFTELNRRSVDRWAQQRQQPRWLARLVEQRRDRAHQLASAVRLLRPMLRVWTAHLEGEPVAVNVFLTSGEHVVSWMSAIDKDRAQRTNAGALLKSLAIEDACRGDARWFHFGDSDPGSGVAKFKEWLGAAPLSYEVLRFERLPVTAADQGLHAAAGRVLALRHRRPDGERP</sequence>
<dbReference type="STRING" id="1137993.SAMN05660209_04615"/>
<dbReference type="EMBL" id="FNOT01000020">
    <property type="protein sequence ID" value="SDZ08646.1"/>
    <property type="molecule type" value="Genomic_DNA"/>
</dbReference>
<dbReference type="Pfam" id="PF13480">
    <property type="entry name" value="Acetyltransf_6"/>
    <property type="match status" value="1"/>
</dbReference>
<dbReference type="InterPro" id="IPR016181">
    <property type="entry name" value="Acyl_CoA_acyltransferase"/>
</dbReference>
<evidence type="ECO:0000313" key="3">
    <source>
        <dbReference type="Proteomes" id="UP000198921"/>
    </source>
</evidence>